<dbReference type="CDD" id="cd08836">
    <property type="entry name" value="ArfGap_AGAP"/>
    <property type="match status" value="1"/>
</dbReference>
<dbReference type="InterPro" id="IPR038508">
    <property type="entry name" value="ArfGAP_dom_sf"/>
</dbReference>
<dbReference type="InterPro" id="IPR001849">
    <property type="entry name" value="PH_domain"/>
</dbReference>
<dbReference type="PROSITE" id="PS50115">
    <property type="entry name" value="ARFGAP"/>
    <property type="match status" value="1"/>
</dbReference>
<evidence type="ECO:0000313" key="13">
    <source>
        <dbReference type="Proteomes" id="UP000038040"/>
    </source>
</evidence>
<evidence type="ECO:0000256" key="5">
    <source>
        <dbReference type="ARBA" id="ARBA00022833"/>
    </source>
</evidence>
<dbReference type="PROSITE" id="PS50003">
    <property type="entry name" value="PH_DOMAIN"/>
    <property type="match status" value="1"/>
</dbReference>
<gene>
    <name evidence="12" type="ORF">DME_LOCUS10547</name>
</gene>
<dbReference type="InterPro" id="IPR001164">
    <property type="entry name" value="ArfGAP_dom"/>
</dbReference>
<feature type="repeat" description="ANK" evidence="7">
    <location>
        <begin position="466"/>
        <end position="498"/>
    </location>
</feature>
<evidence type="ECO:0000313" key="14">
    <source>
        <dbReference type="Proteomes" id="UP000274756"/>
    </source>
</evidence>
<dbReference type="Pfam" id="PF01412">
    <property type="entry name" value="ArfGap"/>
    <property type="match status" value="1"/>
</dbReference>
<keyword evidence="6 7" id="KW-0040">ANK repeat</keyword>
<keyword evidence="2" id="KW-0343">GTPase activation</keyword>
<evidence type="ECO:0000256" key="7">
    <source>
        <dbReference type="PROSITE-ProRule" id="PRU00023"/>
    </source>
</evidence>
<evidence type="ECO:0000256" key="3">
    <source>
        <dbReference type="ARBA" id="ARBA00022723"/>
    </source>
</evidence>
<dbReference type="GO" id="GO:0008270">
    <property type="term" value="F:zinc ion binding"/>
    <property type="evidence" value="ECO:0007669"/>
    <property type="project" value="UniProtKB-KW"/>
</dbReference>
<dbReference type="SMART" id="SM00105">
    <property type="entry name" value="ArfGap"/>
    <property type="match status" value="1"/>
</dbReference>
<dbReference type="OrthoDB" id="6136903at2759"/>
<dbReference type="STRING" id="318479.A0A0N4UM78"/>
<proteinExistence type="inferred from homology"/>
<evidence type="ECO:0000256" key="2">
    <source>
        <dbReference type="ARBA" id="ARBA00022468"/>
    </source>
</evidence>
<evidence type="ECO:0000256" key="1">
    <source>
        <dbReference type="ARBA" id="ARBA00005430"/>
    </source>
</evidence>
<keyword evidence="5" id="KW-0862">Zinc</keyword>
<keyword evidence="14" id="KW-1185">Reference proteome</keyword>
<dbReference type="WBParaSite" id="DME_0000893901-mRNA-1">
    <property type="protein sequence ID" value="DME_0000893901-mRNA-1"/>
    <property type="gene ID" value="DME_0000893901"/>
</dbReference>
<feature type="domain" description="Arf-GAP" evidence="11">
    <location>
        <begin position="306"/>
        <end position="426"/>
    </location>
</feature>
<reference evidence="15" key="1">
    <citation type="submission" date="2017-02" db="UniProtKB">
        <authorList>
            <consortium name="WormBaseParasite"/>
        </authorList>
    </citation>
    <scope>IDENTIFICATION</scope>
</reference>
<dbReference type="PRINTS" id="PR00405">
    <property type="entry name" value="REVINTRACTNG"/>
</dbReference>
<comment type="similarity">
    <text evidence="1">Belongs to the centaurin gamma-like family.</text>
</comment>
<feature type="compositionally biased region" description="Low complexity" evidence="9">
    <location>
        <begin position="581"/>
        <end position="599"/>
    </location>
</feature>
<dbReference type="SUPFAM" id="SSF48403">
    <property type="entry name" value="Ankyrin repeat"/>
    <property type="match status" value="1"/>
</dbReference>
<dbReference type="SUPFAM" id="SSF57863">
    <property type="entry name" value="ArfGap/RecO-like zinc finger"/>
    <property type="match status" value="1"/>
</dbReference>
<dbReference type="PANTHER" id="PTHR45819">
    <property type="entry name" value="CENTAURIN-GAMMA-1A"/>
    <property type="match status" value="1"/>
</dbReference>
<dbReference type="InterPro" id="IPR037278">
    <property type="entry name" value="ARFGAP/RecO"/>
</dbReference>
<organism evidence="13 15">
    <name type="scientific">Dracunculus medinensis</name>
    <name type="common">Guinea worm</name>
    <dbReference type="NCBI Taxonomy" id="318479"/>
    <lineage>
        <taxon>Eukaryota</taxon>
        <taxon>Metazoa</taxon>
        <taxon>Ecdysozoa</taxon>
        <taxon>Nematoda</taxon>
        <taxon>Chromadorea</taxon>
        <taxon>Rhabditida</taxon>
        <taxon>Spirurina</taxon>
        <taxon>Dracunculoidea</taxon>
        <taxon>Dracunculidae</taxon>
        <taxon>Dracunculus</taxon>
    </lineage>
</organism>
<evidence type="ECO:0000256" key="6">
    <source>
        <dbReference type="ARBA" id="ARBA00023043"/>
    </source>
</evidence>
<dbReference type="InterPro" id="IPR011993">
    <property type="entry name" value="PH-like_dom_sf"/>
</dbReference>
<dbReference type="SUPFAM" id="SSF50729">
    <property type="entry name" value="PH domain-like"/>
    <property type="match status" value="1"/>
</dbReference>
<dbReference type="PROSITE" id="PS50088">
    <property type="entry name" value="ANK_REPEAT"/>
    <property type="match status" value="1"/>
</dbReference>
<dbReference type="Pfam" id="PF12796">
    <property type="entry name" value="Ank_2"/>
    <property type="match status" value="1"/>
</dbReference>
<dbReference type="GO" id="GO:0005096">
    <property type="term" value="F:GTPase activator activity"/>
    <property type="evidence" value="ECO:0007669"/>
    <property type="project" value="UniProtKB-KW"/>
</dbReference>
<dbReference type="Gene3D" id="1.25.40.20">
    <property type="entry name" value="Ankyrin repeat-containing domain"/>
    <property type="match status" value="1"/>
</dbReference>
<dbReference type="FunFam" id="1.10.220.150:FF:000001">
    <property type="entry name" value="Arf-GAP with GTPase, ANK repeat and PH domain-containing protein 1"/>
    <property type="match status" value="1"/>
</dbReference>
<dbReference type="AlphaFoldDB" id="A0A0N4UM78"/>
<dbReference type="PANTHER" id="PTHR45819:SF5">
    <property type="entry name" value="CENTAURIN-GAMMA-1A"/>
    <property type="match status" value="1"/>
</dbReference>
<reference evidence="12 14" key="2">
    <citation type="submission" date="2018-11" db="EMBL/GenBank/DDBJ databases">
        <authorList>
            <consortium name="Pathogen Informatics"/>
        </authorList>
    </citation>
    <scope>NUCLEOTIDE SEQUENCE [LARGE SCALE GENOMIC DNA]</scope>
</reference>
<dbReference type="InterPro" id="IPR051282">
    <property type="entry name" value="Arf-GAP_GTPase_ANK_PH"/>
</dbReference>
<dbReference type="Proteomes" id="UP000038040">
    <property type="component" value="Unplaced"/>
</dbReference>
<sequence>MNSSREMHEISKNDLDQSIYNRDELFIDSNIQSSNFVSTTAVNHLQTPLSTPNLHRKNRRISNLFRTRENENHKDINMGIGRAIPVKQGHLYKRSSKTLNKEWKKKYVCLYSDGRLSYHQNLKDYMDKESSSKEIYLGLATVRIIGQQRPRSTQHSLNQLVNNDINVIRRESFEQSDKTLLPVNLPVDFASNKNEERSKKFEECSDDQQILNSQRTNNLIVTPNSAISNKRKKIHRRGASNAKNNDEEIDCEFEVLTCDEKRWEFSAVSVEERDEWVMAIEKIIEKTLQSQMSDKEQKNKRIHSSRNEIQALKEIPGNEICADCGAENPDWASLNLGTLICIQCSGVHRNLGSHISKVRSLDLDDWRIEWLLVMEAIGNRKTNSIWEYNAPVNKKPTADSSYEEKEKWIKMKYEKKSYFNTKSIDSHRSYGIQLLDAVFNNDLNILLPILPLCNENDLRTTVDVNDKRTALHIACSNASAIFTQLLVWYNADIYMLDDMGRSALWHAQTSGAHDCVSILLNAGLDSSYGIPSSNAYSGIVAGGLIVGSLAAREYCHPNDMLKNNDAKLRKYTDKYTNNRLSKSSSQLQQQQQIQQSPSSVLNGFHQRASDAFECLPTSVI</sequence>
<dbReference type="InterPro" id="IPR002110">
    <property type="entry name" value="Ankyrin_rpt"/>
</dbReference>
<keyword evidence="3" id="KW-0479">Metal-binding</keyword>
<evidence type="ECO:0000313" key="12">
    <source>
        <dbReference type="EMBL" id="VDN60574.1"/>
    </source>
</evidence>
<feature type="domain" description="PH" evidence="10">
    <location>
        <begin position="84"/>
        <end position="285"/>
    </location>
</feature>
<dbReference type="GO" id="GO:0003924">
    <property type="term" value="F:GTPase activity"/>
    <property type="evidence" value="ECO:0007669"/>
    <property type="project" value="TreeGrafter"/>
</dbReference>
<evidence type="ECO:0000259" key="10">
    <source>
        <dbReference type="PROSITE" id="PS50003"/>
    </source>
</evidence>
<name>A0A0N4UM78_DRAME</name>
<dbReference type="EMBL" id="UYYG01001224">
    <property type="protein sequence ID" value="VDN60574.1"/>
    <property type="molecule type" value="Genomic_DNA"/>
</dbReference>
<dbReference type="Gene3D" id="2.30.29.30">
    <property type="entry name" value="Pleckstrin-homology domain (PH domain)/Phosphotyrosine-binding domain (PTB)"/>
    <property type="match status" value="1"/>
</dbReference>
<dbReference type="SMART" id="SM00233">
    <property type="entry name" value="PH"/>
    <property type="match status" value="1"/>
</dbReference>
<dbReference type="Proteomes" id="UP000274756">
    <property type="component" value="Unassembled WGS sequence"/>
</dbReference>
<accession>A0A0N4UM78</accession>
<dbReference type="Gene3D" id="1.10.220.150">
    <property type="entry name" value="Arf GTPase activating protein"/>
    <property type="match status" value="1"/>
</dbReference>
<dbReference type="InterPro" id="IPR036770">
    <property type="entry name" value="Ankyrin_rpt-contain_sf"/>
</dbReference>
<evidence type="ECO:0000256" key="8">
    <source>
        <dbReference type="PROSITE-ProRule" id="PRU00288"/>
    </source>
</evidence>
<dbReference type="SMART" id="SM00248">
    <property type="entry name" value="ANK"/>
    <property type="match status" value="2"/>
</dbReference>
<evidence type="ECO:0000256" key="4">
    <source>
        <dbReference type="ARBA" id="ARBA00022771"/>
    </source>
</evidence>
<keyword evidence="4 8" id="KW-0863">Zinc-finger</keyword>
<evidence type="ECO:0000313" key="15">
    <source>
        <dbReference type="WBParaSite" id="DME_0000893901-mRNA-1"/>
    </source>
</evidence>
<feature type="region of interest" description="Disordered" evidence="9">
    <location>
        <begin position="579"/>
        <end position="600"/>
    </location>
</feature>
<protein>
    <submittedName>
        <fullName evidence="15">Centaurin-gamma-1A</fullName>
    </submittedName>
</protein>
<evidence type="ECO:0000256" key="9">
    <source>
        <dbReference type="SAM" id="MobiDB-lite"/>
    </source>
</evidence>
<evidence type="ECO:0000259" key="11">
    <source>
        <dbReference type="PROSITE" id="PS50115"/>
    </source>
</evidence>